<gene>
    <name evidence="11" type="primary">murE</name>
    <name evidence="16" type="ORF">H8E23_07300</name>
</gene>
<accession>A0A8J6NKC4</accession>
<sequence length="533" mass="58127">MNLSRLLEAVTPLKMTGANGDRLEIGSIHYRAQEVQPGGLFVAIRGLAADGHDFINAALSRGALAIVTQKPVNYKEAVIIKVENTRKALAAISDRFYASPSEKLTMVAITGTNGKTTTAFLIERILQCAGTAVGVIGTLNFRYGGKTFSNPMTTPESTDLQRILADMLANGITHVAMEVSSHAIDLHRIDHCRFDVAVFTNLTRDHLDYHGDMESYWRCKKRLFTDILGSGPQKHRVAAVINHNNEKGRELLSLLSERPDQSTILSAGEADGSSIRCQQIEYGLTGMSGRISTPKGSFELKSSLVGRHNLENILCAAGVGIALDLSLADIKTGLEAVSSVPGRLERIPNDSERFVYVDYAHTPDALKNVLSALKRMATGRMICVFGCGGNRDRDKRPQMGAISGRLCDLSVVTTDNPRTEPPLEIIGQILQGTRKTVAHEYSGQDLATGFHQKGYVIEPDRKHAIRLALLASRPGDTVLIAGKGNETYQIIGADTFPFDDREQVREALSALALISDNKRQIDVKNNTLSMNYT</sequence>
<dbReference type="EMBL" id="JACNJH010000125">
    <property type="protein sequence ID" value="MBC8361187.1"/>
    <property type="molecule type" value="Genomic_DNA"/>
</dbReference>
<keyword evidence="10 11" id="KW-0961">Cell wall biogenesis/degradation</keyword>
<feature type="domain" description="Mur ligase central" evidence="15">
    <location>
        <begin position="109"/>
        <end position="319"/>
    </location>
</feature>
<dbReference type="PROSITE" id="PS01011">
    <property type="entry name" value="FOLYLPOLYGLU_SYNT_1"/>
    <property type="match status" value="1"/>
</dbReference>
<evidence type="ECO:0000256" key="4">
    <source>
        <dbReference type="ARBA" id="ARBA00022618"/>
    </source>
</evidence>
<dbReference type="Pfam" id="PF01225">
    <property type="entry name" value="Mur_ligase"/>
    <property type="match status" value="1"/>
</dbReference>
<keyword evidence="5 11" id="KW-0547">Nucleotide-binding</keyword>
<dbReference type="InterPro" id="IPR000713">
    <property type="entry name" value="Mur_ligase_N"/>
</dbReference>
<comment type="caution">
    <text evidence="16">The sequence shown here is derived from an EMBL/GenBank/DDBJ whole genome shotgun (WGS) entry which is preliminary data.</text>
</comment>
<keyword evidence="6 11" id="KW-0067">ATP-binding</keyword>
<comment type="cofactor">
    <cofactor evidence="11">
        <name>Mg(2+)</name>
        <dbReference type="ChEBI" id="CHEBI:18420"/>
    </cofactor>
</comment>
<feature type="binding site" evidence="11">
    <location>
        <position position="482"/>
    </location>
    <ligand>
        <name>meso-2,6-diaminopimelate</name>
        <dbReference type="ChEBI" id="CHEBI:57791"/>
    </ligand>
</feature>
<dbReference type="Proteomes" id="UP000603434">
    <property type="component" value="Unassembled WGS sequence"/>
</dbReference>
<dbReference type="InterPro" id="IPR036615">
    <property type="entry name" value="Mur_ligase_C_dom_sf"/>
</dbReference>
<dbReference type="SUPFAM" id="SSF53623">
    <property type="entry name" value="MurD-like peptide ligases, catalytic domain"/>
    <property type="match status" value="1"/>
</dbReference>
<reference evidence="16 17" key="1">
    <citation type="submission" date="2020-08" db="EMBL/GenBank/DDBJ databases">
        <title>Bridging the membrane lipid divide: bacteria of the FCB group superphylum have the potential to synthesize archaeal ether lipids.</title>
        <authorList>
            <person name="Villanueva L."/>
            <person name="Von Meijenfeldt F.A.B."/>
            <person name="Westbye A.B."/>
            <person name="Yadav S."/>
            <person name="Hopmans E.C."/>
            <person name="Dutilh B.E."/>
            <person name="Sinninghe Damste J.S."/>
        </authorList>
    </citation>
    <scope>NUCLEOTIDE SEQUENCE [LARGE SCALE GENOMIC DNA]</scope>
    <source>
        <strain evidence="16">NIOZ-UU30</strain>
    </source>
</reference>
<dbReference type="InterPro" id="IPR005761">
    <property type="entry name" value="UDP-N-AcMur-Glu-dNH2Pim_ligase"/>
</dbReference>
<evidence type="ECO:0000313" key="17">
    <source>
        <dbReference type="Proteomes" id="UP000603434"/>
    </source>
</evidence>
<feature type="binding site" evidence="11">
    <location>
        <position position="180"/>
    </location>
    <ligand>
        <name>UDP-N-acetyl-alpha-D-muramoyl-L-alanyl-D-glutamate</name>
        <dbReference type="ChEBI" id="CHEBI:83900"/>
    </ligand>
</feature>
<comment type="subcellular location">
    <subcellularLocation>
        <location evidence="11 12">Cytoplasm</location>
    </subcellularLocation>
</comment>
<evidence type="ECO:0000256" key="10">
    <source>
        <dbReference type="ARBA" id="ARBA00023316"/>
    </source>
</evidence>
<keyword evidence="9 11" id="KW-0131">Cell cycle</keyword>
<feature type="binding site" evidence="11">
    <location>
        <begin position="153"/>
        <end position="154"/>
    </location>
    <ligand>
        <name>UDP-N-acetyl-alpha-D-muramoyl-L-alanyl-D-glutamate</name>
        <dbReference type="ChEBI" id="CHEBI:83900"/>
    </ligand>
</feature>
<dbReference type="GO" id="GO:0005524">
    <property type="term" value="F:ATP binding"/>
    <property type="evidence" value="ECO:0007669"/>
    <property type="project" value="UniProtKB-UniRule"/>
</dbReference>
<feature type="binding site" evidence="11">
    <location>
        <position position="486"/>
    </location>
    <ligand>
        <name>meso-2,6-diaminopimelate</name>
        <dbReference type="ChEBI" id="CHEBI:57791"/>
    </ligand>
</feature>
<dbReference type="Gene3D" id="3.40.1390.10">
    <property type="entry name" value="MurE/MurF, N-terminal domain"/>
    <property type="match status" value="1"/>
</dbReference>
<comment type="pathway">
    <text evidence="11 12">Cell wall biogenesis; peptidoglycan biosynthesis.</text>
</comment>
<dbReference type="GO" id="GO:0004326">
    <property type="term" value="F:tetrahydrofolylpolyglutamate synthase activity"/>
    <property type="evidence" value="ECO:0007669"/>
    <property type="project" value="InterPro"/>
</dbReference>
<dbReference type="NCBIfam" id="NF001126">
    <property type="entry name" value="PRK00139.1-4"/>
    <property type="match status" value="1"/>
</dbReference>
<dbReference type="GO" id="GO:0008360">
    <property type="term" value="P:regulation of cell shape"/>
    <property type="evidence" value="ECO:0007669"/>
    <property type="project" value="UniProtKB-KW"/>
</dbReference>
<evidence type="ECO:0000259" key="13">
    <source>
        <dbReference type="Pfam" id="PF01225"/>
    </source>
</evidence>
<dbReference type="GO" id="GO:0005737">
    <property type="term" value="C:cytoplasm"/>
    <property type="evidence" value="ECO:0007669"/>
    <property type="project" value="UniProtKB-SubCell"/>
</dbReference>
<evidence type="ECO:0000256" key="1">
    <source>
        <dbReference type="ARBA" id="ARBA00005898"/>
    </source>
</evidence>
<dbReference type="Pfam" id="PF08245">
    <property type="entry name" value="Mur_ligase_M"/>
    <property type="match status" value="1"/>
</dbReference>
<evidence type="ECO:0000256" key="6">
    <source>
        <dbReference type="ARBA" id="ARBA00022840"/>
    </source>
</evidence>
<dbReference type="AlphaFoldDB" id="A0A8J6NKC4"/>
<keyword evidence="8 11" id="KW-0573">Peptidoglycan synthesis</keyword>
<dbReference type="EC" id="6.3.2.13" evidence="11"/>
<evidence type="ECO:0000256" key="12">
    <source>
        <dbReference type="RuleBase" id="RU004135"/>
    </source>
</evidence>
<dbReference type="Gene3D" id="3.90.190.20">
    <property type="entry name" value="Mur ligase, C-terminal domain"/>
    <property type="match status" value="1"/>
</dbReference>
<evidence type="ECO:0000256" key="7">
    <source>
        <dbReference type="ARBA" id="ARBA00022960"/>
    </source>
</evidence>
<evidence type="ECO:0000256" key="9">
    <source>
        <dbReference type="ARBA" id="ARBA00023306"/>
    </source>
</evidence>
<evidence type="ECO:0000256" key="11">
    <source>
        <dbReference type="HAMAP-Rule" id="MF_00208"/>
    </source>
</evidence>
<protein>
    <recommendedName>
        <fullName evidence="11">UDP-N-acetylmuramoyl-L-alanyl-D-glutamate--2,6-diaminopimelate ligase</fullName>
        <ecNumber evidence="11">6.3.2.13</ecNumber>
    </recommendedName>
    <alternativeName>
        <fullName evidence="11">Meso-A2pm-adding enzyme</fullName>
    </alternativeName>
    <alternativeName>
        <fullName evidence="11">Meso-diaminopimelate-adding enzyme</fullName>
    </alternativeName>
    <alternativeName>
        <fullName evidence="11">UDP-MurNAc-L-Ala-D-Glu:meso-diaminopimelate ligase</fullName>
    </alternativeName>
    <alternativeName>
        <fullName evidence="11">UDP-MurNAc-tripeptide synthetase</fullName>
    </alternativeName>
    <alternativeName>
        <fullName evidence="11">UDP-N-acetylmuramyl-tripeptide synthetase</fullName>
    </alternativeName>
</protein>
<dbReference type="InterPro" id="IPR036565">
    <property type="entry name" value="Mur-like_cat_sf"/>
</dbReference>
<dbReference type="PANTHER" id="PTHR23135">
    <property type="entry name" value="MUR LIGASE FAMILY MEMBER"/>
    <property type="match status" value="1"/>
</dbReference>
<dbReference type="HAMAP" id="MF_00208">
    <property type="entry name" value="MurE"/>
    <property type="match status" value="1"/>
</dbReference>
<dbReference type="InterPro" id="IPR018109">
    <property type="entry name" value="Folylpolyglutamate_synth_CS"/>
</dbReference>
<feature type="domain" description="Mur ligase N-terminal catalytic" evidence="13">
    <location>
        <begin position="25"/>
        <end position="97"/>
    </location>
</feature>
<keyword evidence="3 11" id="KW-0436">Ligase</keyword>
<dbReference type="GO" id="GO:0071555">
    <property type="term" value="P:cell wall organization"/>
    <property type="evidence" value="ECO:0007669"/>
    <property type="project" value="UniProtKB-KW"/>
</dbReference>
<dbReference type="GO" id="GO:0051301">
    <property type="term" value="P:cell division"/>
    <property type="evidence" value="ECO:0007669"/>
    <property type="project" value="UniProtKB-KW"/>
</dbReference>
<organism evidence="16 17">
    <name type="scientific">Candidatus Desulfatibia profunda</name>
    <dbReference type="NCBI Taxonomy" id="2841695"/>
    <lineage>
        <taxon>Bacteria</taxon>
        <taxon>Pseudomonadati</taxon>
        <taxon>Thermodesulfobacteriota</taxon>
        <taxon>Desulfobacteria</taxon>
        <taxon>Desulfobacterales</taxon>
        <taxon>Desulfobacterales incertae sedis</taxon>
        <taxon>Candidatus Desulfatibia</taxon>
    </lineage>
</organism>
<comment type="function">
    <text evidence="11">Catalyzes the addition of meso-diaminopimelic acid to the nucleotide precursor UDP-N-acetylmuramoyl-L-alanyl-D-glutamate (UMAG) in the biosynthesis of bacterial cell-wall peptidoglycan.</text>
</comment>
<feature type="domain" description="Mur ligase C-terminal" evidence="14">
    <location>
        <begin position="342"/>
        <end position="484"/>
    </location>
</feature>
<feature type="binding site" evidence="11">
    <location>
        <position position="188"/>
    </location>
    <ligand>
        <name>UDP-N-acetyl-alpha-D-muramoyl-L-alanyl-D-glutamate</name>
        <dbReference type="ChEBI" id="CHEBI:83900"/>
    </ligand>
</feature>
<dbReference type="InterPro" id="IPR013221">
    <property type="entry name" value="Mur_ligase_cen"/>
</dbReference>
<feature type="short sequence motif" description="Meso-diaminopimelate recognition motif" evidence="11">
    <location>
        <begin position="415"/>
        <end position="418"/>
    </location>
</feature>
<keyword evidence="4 11" id="KW-0132">Cell division</keyword>
<dbReference type="InterPro" id="IPR035911">
    <property type="entry name" value="MurE/MurF_N"/>
</dbReference>
<proteinExistence type="inferred from homology"/>
<name>A0A8J6NKC4_9BACT</name>
<comment type="PTM">
    <text evidence="11">Carboxylation is probably crucial for Mg(2+) binding and, consequently, for the gamma-phosphate positioning of ATP.</text>
</comment>
<evidence type="ECO:0000313" key="16">
    <source>
        <dbReference type="EMBL" id="MBC8361187.1"/>
    </source>
</evidence>
<dbReference type="GO" id="GO:0009252">
    <property type="term" value="P:peptidoglycan biosynthetic process"/>
    <property type="evidence" value="ECO:0007669"/>
    <property type="project" value="UniProtKB-UniRule"/>
</dbReference>
<dbReference type="NCBIfam" id="NF001124">
    <property type="entry name" value="PRK00139.1-2"/>
    <property type="match status" value="1"/>
</dbReference>
<evidence type="ECO:0000256" key="2">
    <source>
        <dbReference type="ARBA" id="ARBA00022490"/>
    </source>
</evidence>
<evidence type="ECO:0000259" key="14">
    <source>
        <dbReference type="Pfam" id="PF02875"/>
    </source>
</evidence>
<feature type="binding site" evidence="11">
    <location>
        <begin position="415"/>
        <end position="418"/>
    </location>
    <ligand>
        <name>meso-2,6-diaminopimelate</name>
        <dbReference type="ChEBI" id="CHEBI:57791"/>
    </ligand>
</feature>
<dbReference type="SUPFAM" id="SSF63418">
    <property type="entry name" value="MurE/MurF N-terminal domain"/>
    <property type="match status" value="1"/>
</dbReference>
<keyword evidence="7 11" id="KW-0133">Cell shape</keyword>
<comment type="caution">
    <text evidence="11">Lacks conserved residue(s) required for the propagation of feature annotation.</text>
</comment>
<feature type="binding site" evidence="11">
    <location>
        <begin position="111"/>
        <end position="117"/>
    </location>
    <ligand>
        <name>ATP</name>
        <dbReference type="ChEBI" id="CHEBI:30616"/>
    </ligand>
</feature>
<dbReference type="GO" id="GO:0008765">
    <property type="term" value="F:UDP-N-acetylmuramoylalanyl-D-glutamate-2,6-diaminopimelate ligase activity"/>
    <property type="evidence" value="ECO:0007669"/>
    <property type="project" value="UniProtKB-UniRule"/>
</dbReference>
<dbReference type="Pfam" id="PF02875">
    <property type="entry name" value="Mur_ligase_C"/>
    <property type="match status" value="1"/>
</dbReference>
<dbReference type="NCBIfam" id="TIGR01085">
    <property type="entry name" value="murE"/>
    <property type="match status" value="1"/>
</dbReference>
<dbReference type="UniPathway" id="UPA00219"/>
<evidence type="ECO:0000256" key="5">
    <source>
        <dbReference type="ARBA" id="ARBA00022741"/>
    </source>
</evidence>
<dbReference type="InterPro" id="IPR004101">
    <property type="entry name" value="Mur_ligase_C"/>
</dbReference>
<keyword evidence="2 11" id="KW-0963">Cytoplasm</keyword>
<dbReference type="SUPFAM" id="SSF53244">
    <property type="entry name" value="MurD-like peptide ligases, peptide-binding domain"/>
    <property type="match status" value="1"/>
</dbReference>
<dbReference type="PANTHER" id="PTHR23135:SF4">
    <property type="entry name" value="UDP-N-ACETYLMURAMOYL-L-ALANYL-D-GLUTAMATE--2,6-DIAMINOPIMELATE LIGASE MURE HOMOLOG, CHLOROPLASTIC"/>
    <property type="match status" value="1"/>
</dbReference>
<keyword evidence="11" id="KW-0460">Magnesium</keyword>
<dbReference type="Gene3D" id="3.40.1190.10">
    <property type="entry name" value="Mur-like, catalytic domain"/>
    <property type="match status" value="1"/>
</dbReference>
<comment type="similarity">
    <text evidence="1 11">Belongs to the MurCDEF family. MurE subfamily.</text>
</comment>
<dbReference type="GO" id="GO:0000287">
    <property type="term" value="F:magnesium ion binding"/>
    <property type="evidence" value="ECO:0007669"/>
    <property type="project" value="UniProtKB-UniRule"/>
</dbReference>
<feature type="binding site" evidence="11">
    <location>
        <position position="391"/>
    </location>
    <ligand>
        <name>meso-2,6-diaminopimelate</name>
        <dbReference type="ChEBI" id="CHEBI:57791"/>
    </ligand>
</feature>
<feature type="modified residue" description="N6-carboxylysine" evidence="11">
    <location>
        <position position="220"/>
    </location>
</feature>
<evidence type="ECO:0000256" key="3">
    <source>
        <dbReference type="ARBA" id="ARBA00022598"/>
    </source>
</evidence>
<evidence type="ECO:0000259" key="15">
    <source>
        <dbReference type="Pfam" id="PF08245"/>
    </source>
</evidence>
<comment type="catalytic activity">
    <reaction evidence="11">
        <text>UDP-N-acetyl-alpha-D-muramoyl-L-alanyl-D-glutamate + meso-2,6-diaminopimelate + ATP = UDP-N-acetyl-alpha-D-muramoyl-L-alanyl-gamma-D-glutamyl-meso-2,6-diaminopimelate + ADP + phosphate + H(+)</text>
        <dbReference type="Rhea" id="RHEA:23676"/>
        <dbReference type="ChEBI" id="CHEBI:15378"/>
        <dbReference type="ChEBI" id="CHEBI:30616"/>
        <dbReference type="ChEBI" id="CHEBI:43474"/>
        <dbReference type="ChEBI" id="CHEBI:57791"/>
        <dbReference type="ChEBI" id="CHEBI:83900"/>
        <dbReference type="ChEBI" id="CHEBI:83905"/>
        <dbReference type="ChEBI" id="CHEBI:456216"/>
        <dbReference type="EC" id="6.3.2.13"/>
    </reaction>
</comment>
<evidence type="ECO:0000256" key="8">
    <source>
        <dbReference type="ARBA" id="ARBA00022984"/>
    </source>
</evidence>